<name>A0A7J7LXK4_9MAGN</name>
<feature type="domain" description="PPM-type phosphatase" evidence="2">
    <location>
        <begin position="8"/>
        <end position="245"/>
    </location>
</feature>
<dbReference type="SUPFAM" id="SSF81606">
    <property type="entry name" value="PP2C-like"/>
    <property type="match status" value="1"/>
</dbReference>
<dbReference type="PANTHER" id="PTHR12320:SF81">
    <property type="entry name" value="PROTEIN PHOSPHATASE 2C 23-RELATED"/>
    <property type="match status" value="1"/>
</dbReference>
<dbReference type="PROSITE" id="PS51746">
    <property type="entry name" value="PPM_2"/>
    <property type="match status" value="1"/>
</dbReference>
<dbReference type="EC" id="3.1.3.16" evidence="1"/>
<evidence type="ECO:0000313" key="3">
    <source>
        <dbReference type="EMBL" id="KAF6147386.1"/>
    </source>
</evidence>
<keyword evidence="1" id="KW-0464">Manganese</keyword>
<keyword evidence="1" id="KW-0479">Metal-binding</keyword>
<dbReference type="InterPro" id="IPR039123">
    <property type="entry name" value="PPTC7"/>
</dbReference>
<keyword evidence="1" id="KW-0378">Hydrolase</keyword>
<sequence>MVTSLQFIAGSFYIPKDNSKPSGQDAHLICPEEQVLALADGVGGWAKHGIDSGEYARELISNLEIAIQSGNNHGDLERVLLDAYSNTKAKGASTACIIKLTDRVLNCLNVGDSGFIVVQEGAVIYRSPIQQSYFNCQFQLGNSPSCNRPNSAQSMKVMVQPGDIIVAGTDGLFDNLFKHEIAGYIVSGVKDGMDPEILAWTLAERALYKSQDIHCATPYMLDGEAVGHYHEGGKKDDITVIVAYVI</sequence>
<comment type="catalytic activity">
    <reaction evidence="1">
        <text>O-phospho-L-seryl-[protein] + H2O = L-seryl-[protein] + phosphate</text>
        <dbReference type="Rhea" id="RHEA:20629"/>
        <dbReference type="Rhea" id="RHEA-COMP:9863"/>
        <dbReference type="Rhea" id="RHEA-COMP:11604"/>
        <dbReference type="ChEBI" id="CHEBI:15377"/>
        <dbReference type="ChEBI" id="CHEBI:29999"/>
        <dbReference type="ChEBI" id="CHEBI:43474"/>
        <dbReference type="ChEBI" id="CHEBI:83421"/>
        <dbReference type="EC" id="3.1.3.16"/>
    </reaction>
</comment>
<dbReference type="PANTHER" id="PTHR12320">
    <property type="entry name" value="PROTEIN PHOSPHATASE 2C"/>
    <property type="match status" value="1"/>
</dbReference>
<dbReference type="EMBL" id="JACGCM010001912">
    <property type="protein sequence ID" value="KAF6147386.1"/>
    <property type="molecule type" value="Genomic_DNA"/>
</dbReference>
<dbReference type="OrthoDB" id="60843at2759"/>
<proteinExistence type="inferred from homology"/>
<dbReference type="Gene3D" id="3.60.40.10">
    <property type="entry name" value="PPM-type phosphatase domain"/>
    <property type="match status" value="1"/>
</dbReference>
<comment type="cofactor">
    <cofactor evidence="1">
        <name>Mn(2+)</name>
        <dbReference type="ChEBI" id="CHEBI:29035"/>
    </cofactor>
</comment>
<dbReference type="InterPro" id="IPR036457">
    <property type="entry name" value="PPM-type-like_dom_sf"/>
</dbReference>
<protein>
    <recommendedName>
        <fullName evidence="1">Protein phosphatase</fullName>
        <ecNumber evidence="1">3.1.3.16</ecNumber>
    </recommendedName>
</protein>
<keyword evidence="1" id="KW-0460">Magnesium</keyword>
<dbReference type="Pfam" id="PF07228">
    <property type="entry name" value="SpoIIE"/>
    <property type="match status" value="1"/>
</dbReference>
<comment type="catalytic activity">
    <reaction evidence="1">
        <text>O-phospho-L-threonyl-[protein] + H2O = L-threonyl-[protein] + phosphate</text>
        <dbReference type="Rhea" id="RHEA:47004"/>
        <dbReference type="Rhea" id="RHEA-COMP:11060"/>
        <dbReference type="Rhea" id="RHEA-COMP:11605"/>
        <dbReference type="ChEBI" id="CHEBI:15377"/>
        <dbReference type="ChEBI" id="CHEBI:30013"/>
        <dbReference type="ChEBI" id="CHEBI:43474"/>
        <dbReference type="ChEBI" id="CHEBI:61977"/>
        <dbReference type="EC" id="3.1.3.16"/>
    </reaction>
</comment>
<evidence type="ECO:0000313" key="4">
    <source>
        <dbReference type="Proteomes" id="UP000541444"/>
    </source>
</evidence>
<keyword evidence="1" id="KW-0904">Protein phosphatase</keyword>
<dbReference type="SMART" id="SM00331">
    <property type="entry name" value="PP2C_SIG"/>
    <property type="match status" value="1"/>
</dbReference>
<dbReference type="InterPro" id="IPR001932">
    <property type="entry name" value="PPM-type_phosphatase-like_dom"/>
</dbReference>
<reference evidence="3 4" key="1">
    <citation type="journal article" date="2020" name="IScience">
        <title>Genome Sequencing of the Endangered Kingdonia uniflora (Circaeasteraceae, Ranunculales) Reveals Potential Mechanisms of Evolutionary Specialization.</title>
        <authorList>
            <person name="Sun Y."/>
            <person name="Deng T."/>
            <person name="Zhang A."/>
            <person name="Moore M.J."/>
            <person name="Landis J.B."/>
            <person name="Lin N."/>
            <person name="Zhang H."/>
            <person name="Zhang X."/>
            <person name="Huang J."/>
            <person name="Zhang X."/>
            <person name="Sun H."/>
            <person name="Wang H."/>
        </authorList>
    </citation>
    <scope>NUCLEOTIDE SEQUENCE [LARGE SCALE GENOMIC DNA]</scope>
    <source>
        <strain evidence="3">TB1705</strain>
        <tissue evidence="3">Leaf</tissue>
    </source>
</reference>
<dbReference type="GO" id="GO:0004722">
    <property type="term" value="F:protein serine/threonine phosphatase activity"/>
    <property type="evidence" value="ECO:0007669"/>
    <property type="project" value="UniProtKB-EC"/>
</dbReference>
<comment type="caution">
    <text evidence="3">The sequence shown here is derived from an EMBL/GenBank/DDBJ whole genome shotgun (WGS) entry which is preliminary data.</text>
</comment>
<comment type="cofactor">
    <cofactor evidence="1">
        <name>Mg(2+)</name>
        <dbReference type="ChEBI" id="CHEBI:18420"/>
    </cofactor>
</comment>
<gene>
    <name evidence="3" type="ORF">GIB67_003284</name>
</gene>
<accession>A0A7J7LXK4</accession>
<dbReference type="GO" id="GO:0046872">
    <property type="term" value="F:metal ion binding"/>
    <property type="evidence" value="ECO:0007669"/>
    <property type="project" value="UniProtKB-UniRule"/>
</dbReference>
<keyword evidence="4" id="KW-1185">Reference proteome</keyword>
<dbReference type="Proteomes" id="UP000541444">
    <property type="component" value="Unassembled WGS sequence"/>
</dbReference>
<comment type="similarity">
    <text evidence="1">Belongs to the PP2C family.</text>
</comment>
<dbReference type="AlphaFoldDB" id="A0A7J7LXK4"/>
<evidence type="ECO:0000259" key="2">
    <source>
        <dbReference type="PROSITE" id="PS51746"/>
    </source>
</evidence>
<organism evidence="3 4">
    <name type="scientific">Kingdonia uniflora</name>
    <dbReference type="NCBI Taxonomy" id="39325"/>
    <lineage>
        <taxon>Eukaryota</taxon>
        <taxon>Viridiplantae</taxon>
        <taxon>Streptophyta</taxon>
        <taxon>Embryophyta</taxon>
        <taxon>Tracheophyta</taxon>
        <taxon>Spermatophyta</taxon>
        <taxon>Magnoliopsida</taxon>
        <taxon>Ranunculales</taxon>
        <taxon>Circaeasteraceae</taxon>
        <taxon>Kingdonia</taxon>
    </lineage>
</organism>
<dbReference type="SMART" id="SM00332">
    <property type="entry name" value="PP2Cc"/>
    <property type="match status" value="1"/>
</dbReference>
<evidence type="ECO:0000256" key="1">
    <source>
        <dbReference type="RuleBase" id="RU366020"/>
    </source>
</evidence>